<comment type="similarity">
    <text evidence="9">Belongs to the TrpF family.</text>
</comment>
<feature type="domain" description="N-(5'phosphoribosyl) anthranilate isomerase (PRAI)" evidence="10">
    <location>
        <begin position="13"/>
        <end position="227"/>
    </location>
</feature>
<evidence type="ECO:0000256" key="1">
    <source>
        <dbReference type="ARBA" id="ARBA00001164"/>
    </source>
</evidence>
<dbReference type="HAMAP" id="MF_00135">
    <property type="entry name" value="PRAI"/>
    <property type="match status" value="1"/>
</dbReference>
<dbReference type="Gene3D" id="3.20.20.70">
    <property type="entry name" value="Aldolase class I"/>
    <property type="match status" value="1"/>
</dbReference>
<evidence type="ECO:0000256" key="8">
    <source>
        <dbReference type="ARBA" id="ARBA00023235"/>
    </source>
</evidence>
<evidence type="ECO:0000256" key="3">
    <source>
        <dbReference type="ARBA" id="ARBA00012572"/>
    </source>
</evidence>
<dbReference type="GO" id="GO:0000162">
    <property type="term" value="P:L-tryptophan biosynthetic process"/>
    <property type="evidence" value="ECO:0007669"/>
    <property type="project" value="UniProtKB-UniRule"/>
</dbReference>
<evidence type="ECO:0000313" key="12">
    <source>
        <dbReference type="Proteomes" id="UP000320813"/>
    </source>
</evidence>
<evidence type="ECO:0000259" key="10">
    <source>
        <dbReference type="Pfam" id="PF00697"/>
    </source>
</evidence>
<organism evidence="11 12">
    <name type="scientific">Candidatus Acidulodesulfobacterium ferriphilum</name>
    <dbReference type="NCBI Taxonomy" id="2597223"/>
    <lineage>
        <taxon>Bacteria</taxon>
        <taxon>Deltaproteobacteria</taxon>
        <taxon>Candidatus Acidulodesulfobacterales</taxon>
        <taxon>Candidatus Acidulodesulfobacterium</taxon>
    </lineage>
</organism>
<dbReference type="SUPFAM" id="SSF51366">
    <property type="entry name" value="Ribulose-phoshate binding barrel"/>
    <property type="match status" value="1"/>
</dbReference>
<dbReference type="PANTHER" id="PTHR42894:SF1">
    <property type="entry name" value="N-(5'-PHOSPHORIBOSYL)ANTHRANILATE ISOMERASE"/>
    <property type="match status" value="1"/>
</dbReference>
<dbReference type="UniPathway" id="UPA00035">
    <property type="reaction ID" value="UER00042"/>
</dbReference>
<sequence length="236" mass="26396">MRFKLKMQNIPKIKICGITNLDDAEEAVRLGADSIGFIFYDKSKRGIIPEKAKEIIGALHKTKEKFSKEFLRVNRDIVIAGVFVDEEQEKIKTIVNDLGIDIVQLSGTESTGYIEDLNLDKNRILKAVHIKDEADIEKIYYYKNAGVNILLDTYAGGGIYGGTGLPFDLNLIKNLDLSSMVIAGGIGPDNIKYITETVMPYGFDLSSKIEEFPGKKDYKKMSSFFDNFKGAVYEIA</sequence>
<evidence type="ECO:0000313" key="11">
    <source>
        <dbReference type="EMBL" id="RZD15136.1"/>
    </source>
</evidence>
<keyword evidence="6 9" id="KW-0822">Tryptophan biosynthesis</keyword>
<dbReference type="InterPro" id="IPR013785">
    <property type="entry name" value="Aldolase_TIM"/>
</dbReference>
<comment type="catalytic activity">
    <reaction evidence="1 9">
        <text>N-(5-phospho-beta-D-ribosyl)anthranilate = 1-(2-carboxyphenylamino)-1-deoxy-D-ribulose 5-phosphate</text>
        <dbReference type="Rhea" id="RHEA:21540"/>
        <dbReference type="ChEBI" id="CHEBI:18277"/>
        <dbReference type="ChEBI" id="CHEBI:58613"/>
        <dbReference type="EC" id="5.3.1.24"/>
    </reaction>
</comment>
<name>A0A519BCY5_9DELT</name>
<proteinExistence type="inferred from homology"/>
<evidence type="ECO:0000256" key="4">
    <source>
        <dbReference type="ARBA" id="ARBA00022272"/>
    </source>
</evidence>
<keyword evidence="5 9" id="KW-0028">Amino-acid biosynthesis</keyword>
<evidence type="ECO:0000256" key="6">
    <source>
        <dbReference type="ARBA" id="ARBA00022822"/>
    </source>
</evidence>
<gene>
    <name evidence="9" type="primary">trpF</name>
    <name evidence="11" type="ORF">EVJ47_02365</name>
</gene>
<dbReference type="GO" id="GO:0004640">
    <property type="term" value="F:phosphoribosylanthranilate isomerase activity"/>
    <property type="evidence" value="ECO:0007669"/>
    <property type="project" value="UniProtKB-UniRule"/>
</dbReference>
<dbReference type="AlphaFoldDB" id="A0A519BCY5"/>
<evidence type="ECO:0000256" key="5">
    <source>
        <dbReference type="ARBA" id="ARBA00022605"/>
    </source>
</evidence>
<accession>A0A519BCY5</accession>
<protein>
    <recommendedName>
        <fullName evidence="4 9">N-(5'-phosphoribosyl)anthranilate isomerase</fullName>
        <shortName evidence="9">PRAI</shortName>
        <ecNumber evidence="3 9">5.3.1.24</ecNumber>
    </recommendedName>
</protein>
<evidence type="ECO:0000256" key="9">
    <source>
        <dbReference type="HAMAP-Rule" id="MF_00135"/>
    </source>
</evidence>
<dbReference type="PANTHER" id="PTHR42894">
    <property type="entry name" value="N-(5'-PHOSPHORIBOSYL)ANTHRANILATE ISOMERASE"/>
    <property type="match status" value="1"/>
</dbReference>
<comment type="caution">
    <text evidence="11">The sequence shown here is derived from an EMBL/GenBank/DDBJ whole genome shotgun (WGS) entry which is preliminary data.</text>
</comment>
<dbReference type="CDD" id="cd00405">
    <property type="entry name" value="PRAI"/>
    <property type="match status" value="1"/>
</dbReference>
<comment type="pathway">
    <text evidence="2 9">Amino-acid biosynthesis; L-tryptophan biosynthesis; L-tryptophan from chorismate: step 3/5.</text>
</comment>
<dbReference type="InterPro" id="IPR011060">
    <property type="entry name" value="RibuloseP-bd_barrel"/>
</dbReference>
<dbReference type="InterPro" id="IPR044643">
    <property type="entry name" value="TrpF_fam"/>
</dbReference>
<dbReference type="Proteomes" id="UP000320813">
    <property type="component" value="Unassembled WGS sequence"/>
</dbReference>
<reference evidence="11 12" key="1">
    <citation type="submission" date="2019-01" db="EMBL/GenBank/DDBJ databases">
        <title>Insights into ecological role of a new deltaproteobacterial order Candidatus Sinidesulfobacterales (Sva0485) by metagenomics and metatranscriptomics.</title>
        <authorList>
            <person name="Tan S."/>
            <person name="Liu J."/>
            <person name="Fang Y."/>
            <person name="Hedlund B.P."/>
            <person name="Lian Z.H."/>
            <person name="Huang L.Y."/>
            <person name="Li J.T."/>
            <person name="Huang L.N."/>
            <person name="Li W.J."/>
            <person name="Jiang H.C."/>
            <person name="Dong H.L."/>
            <person name="Shu W.S."/>
        </authorList>
    </citation>
    <scope>NUCLEOTIDE SEQUENCE [LARGE SCALE GENOMIC DNA]</scope>
    <source>
        <strain evidence="11">AP3</strain>
    </source>
</reference>
<keyword evidence="8 9" id="KW-0413">Isomerase</keyword>
<evidence type="ECO:0000256" key="2">
    <source>
        <dbReference type="ARBA" id="ARBA00004664"/>
    </source>
</evidence>
<evidence type="ECO:0000256" key="7">
    <source>
        <dbReference type="ARBA" id="ARBA00023141"/>
    </source>
</evidence>
<keyword evidence="7 9" id="KW-0057">Aromatic amino acid biosynthesis</keyword>
<dbReference type="Pfam" id="PF00697">
    <property type="entry name" value="PRAI"/>
    <property type="match status" value="1"/>
</dbReference>
<dbReference type="InterPro" id="IPR001240">
    <property type="entry name" value="PRAI_dom"/>
</dbReference>
<dbReference type="EMBL" id="SGBD01000001">
    <property type="protein sequence ID" value="RZD15136.1"/>
    <property type="molecule type" value="Genomic_DNA"/>
</dbReference>
<dbReference type="EC" id="5.3.1.24" evidence="3 9"/>